<evidence type="ECO:0000313" key="3">
    <source>
        <dbReference type="Proteomes" id="UP000030664"/>
    </source>
</evidence>
<evidence type="ECO:0000259" key="1">
    <source>
        <dbReference type="Pfam" id="PF13683"/>
    </source>
</evidence>
<comment type="caution">
    <text evidence="2">The sequence shown here is derived from an EMBL/GenBank/DDBJ whole genome shotgun (WGS) entry which is preliminary data.</text>
</comment>
<reference evidence="2 3" key="1">
    <citation type="submission" date="2014-09" db="EMBL/GenBank/DDBJ databases">
        <title>High-quality draft genome sequence of Kocuria marina SO9-6, an actinobacterium isolated from a copper mine.</title>
        <authorList>
            <person name="Castro D.B."/>
            <person name="Pereira L.B."/>
            <person name="Silva M.V."/>
            <person name="Silva B.P."/>
            <person name="Zanardi B.R."/>
            <person name="Carlos C."/>
            <person name="Belgini D.R."/>
            <person name="Limache E.G."/>
            <person name="Lacerda G.V."/>
            <person name="Nery M.B."/>
            <person name="Gomes M.B."/>
            <person name="Souza S."/>
            <person name="Silva T.M."/>
            <person name="Rodrigues V.D."/>
            <person name="Paulino L.C."/>
            <person name="Vicentini R."/>
            <person name="Ferraz L.F."/>
            <person name="Ottoboni L.M."/>
        </authorList>
    </citation>
    <scope>NUCLEOTIDE SEQUENCE [LARGE SCALE GENOMIC DNA]</scope>
    <source>
        <strain evidence="2 3">SO9-6</strain>
    </source>
</reference>
<accession>A0A0B0DJX7</accession>
<dbReference type="InterPro" id="IPR001584">
    <property type="entry name" value="Integrase_cat-core"/>
</dbReference>
<dbReference type="eggNOG" id="COG2801">
    <property type="taxonomic scope" value="Bacteria"/>
</dbReference>
<dbReference type="GO" id="GO:0015074">
    <property type="term" value="P:DNA integration"/>
    <property type="evidence" value="ECO:0007669"/>
    <property type="project" value="InterPro"/>
</dbReference>
<sequence>LHQTLKRWLTARPLPATTTELQDLLDRFCTWYNTARPHRALARATPATAYTATPKATPTTTTTTEWRTRTDVIDPWGKISLRYAGKLRHLGVGRAHIGEPVLMLIHDNHVITSNATTGQIIAEHTINPTTNYQRPHPRT</sequence>
<protein>
    <submittedName>
        <fullName evidence="2">Transposase</fullName>
    </submittedName>
</protein>
<organism evidence="2 3">
    <name type="scientific">Kocuria marina</name>
    <dbReference type="NCBI Taxonomy" id="223184"/>
    <lineage>
        <taxon>Bacteria</taxon>
        <taxon>Bacillati</taxon>
        <taxon>Actinomycetota</taxon>
        <taxon>Actinomycetes</taxon>
        <taxon>Micrococcales</taxon>
        <taxon>Micrococcaceae</taxon>
        <taxon>Kocuria</taxon>
    </lineage>
</organism>
<dbReference type="RefSeq" id="WP_035959118.1">
    <property type="nucleotide sequence ID" value="NZ_JROM01000003.1"/>
</dbReference>
<dbReference type="AlphaFoldDB" id="A0A0B0DJX7"/>
<name>A0A0B0DJX7_9MICC</name>
<gene>
    <name evidence="2" type="ORF">AS25_00130</name>
</gene>
<dbReference type="Pfam" id="PF13683">
    <property type="entry name" value="rve_3"/>
    <property type="match status" value="1"/>
</dbReference>
<dbReference type="Proteomes" id="UP000030664">
    <property type="component" value="Unassembled WGS sequence"/>
</dbReference>
<proteinExistence type="predicted"/>
<feature type="non-terminal residue" evidence="2">
    <location>
        <position position="1"/>
    </location>
</feature>
<dbReference type="InterPro" id="IPR012337">
    <property type="entry name" value="RNaseH-like_sf"/>
</dbReference>
<dbReference type="SUPFAM" id="SSF53098">
    <property type="entry name" value="Ribonuclease H-like"/>
    <property type="match status" value="1"/>
</dbReference>
<feature type="domain" description="Integrase catalytic" evidence="1">
    <location>
        <begin position="2"/>
        <end position="46"/>
    </location>
</feature>
<evidence type="ECO:0000313" key="2">
    <source>
        <dbReference type="EMBL" id="KHE75534.1"/>
    </source>
</evidence>
<dbReference type="EMBL" id="JROM01000003">
    <property type="protein sequence ID" value="KHE75534.1"/>
    <property type="molecule type" value="Genomic_DNA"/>
</dbReference>